<dbReference type="PROSITE" id="PS51257">
    <property type="entry name" value="PROKAR_LIPOPROTEIN"/>
    <property type="match status" value="1"/>
</dbReference>
<dbReference type="Pfam" id="PF16151">
    <property type="entry name" value="DUF4859"/>
    <property type="match status" value="3"/>
</dbReference>
<accession>A0A412YL32</accession>
<dbReference type="InterPro" id="IPR032339">
    <property type="entry name" value="DUF4859"/>
</dbReference>
<gene>
    <name evidence="3" type="ORF">DWW10_00215</name>
</gene>
<dbReference type="AlphaFoldDB" id="A0A412YL32"/>
<keyword evidence="1" id="KW-0732">Signal</keyword>
<organism evidence="3 4">
    <name type="scientific">Bacteroides intestinalis</name>
    <dbReference type="NCBI Taxonomy" id="329854"/>
    <lineage>
        <taxon>Bacteria</taxon>
        <taxon>Pseudomonadati</taxon>
        <taxon>Bacteroidota</taxon>
        <taxon>Bacteroidia</taxon>
        <taxon>Bacteroidales</taxon>
        <taxon>Bacteroidaceae</taxon>
        <taxon>Bacteroides</taxon>
    </lineage>
</organism>
<evidence type="ECO:0000313" key="3">
    <source>
        <dbReference type="EMBL" id="RGV58109.1"/>
    </source>
</evidence>
<feature type="chain" id="PRO_5019106787" evidence="1">
    <location>
        <begin position="22"/>
        <end position="503"/>
    </location>
</feature>
<sequence length="503" mass="54924">MKKIYFYLVCFALLMSGLAGCGDNTDIWSEHILTAEEIAELARQDSIKEAQKNSINADLILEYDAEITILANGYDGVYVYIDTVKIADLFGITPTQLAHGIANMGSDKPYEDAPDITGFCIEGTTHADNMTNSNTNSYWGHWWDKDGNTASWGDNARVFAEYDAEGGYFNVGQMPGKLEVGKDVKFIECLKYQEKRIAVVITAKPKEKGQISATIVSTQDLTVTMNPRSTYDSDPIAFDRAKVLSDLGISSLEDVQIIGVNSDGSYAQETSATNGFWYDLNGFAGSHGDGAGIYVEYYGLGDDVEEEDLDVLYVGQMPNALEGGYSVTAKYGFLANNKIVMLNITVNIVAYEDPETPPVGEPTTDKVLDVTIEKSWDDTFSNVQFDVKDVLREAFKMTTYQIHKARISGDLKIYCGKVSEEDPTYTSDAPGYWLNATGEVCSYGTESVVFCCLGSSETALYLYAGNHPESCLPNTAVASKYIISCNGGVVTVNLTVKVGAKAE</sequence>
<evidence type="ECO:0000313" key="4">
    <source>
        <dbReference type="Proteomes" id="UP000283850"/>
    </source>
</evidence>
<feature type="signal peptide" evidence="1">
    <location>
        <begin position="1"/>
        <end position="21"/>
    </location>
</feature>
<reference evidence="3 4" key="1">
    <citation type="submission" date="2018-08" db="EMBL/GenBank/DDBJ databases">
        <title>A genome reference for cultivated species of the human gut microbiota.</title>
        <authorList>
            <person name="Zou Y."/>
            <person name="Xue W."/>
            <person name="Luo G."/>
        </authorList>
    </citation>
    <scope>NUCLEOTIDE SEQUENCE [LARGE SCALE GENOMIC DNA]</scope>
    <source>
        <strain evidence="3 4">AF14-32</strain>
    </source>
</reference>
<comment type="caution">
    <text evidence="3">The sequence shown here is derived from an EMBL/GenBank/DDBJ whole genome shotgun (WGS) entry which is preliminary data.</text>
</comment>
<dbReference type="EMBL" id="QRZF01000001">
    <property type="protein sequence ID" value="RGV58109.1"/>
    <property type="molecule type" value="Genomic_DNA"/>
</dbReference>
<name>A0A412YL32_9BACE</name>
<dbReference type="RefSeq" id="WP_022393992.1">
    <property type="nucleotide sequence ID" value="NZ_QRZF01000001.1"/>
</dbReference>
<feature type="domain" description="DUF4859" evidence="2">
    <location>
        <begin position="74"/>
        <end position="195"/>
    </location>
</feature>
<evidence type="ECO:0000259" key="2">
    <source>
        <dbReference type="Pfam" id="PF16151"/>
    </source>
</evidence>
<feature type="domain" description="DUF4859" evidence="2">
    <location>
        <begin position="252"/>
        <end position="334"/>
    </location>
</feature>
<evidence type="ECO:0000256" key="1">
    <source>
        <dbReference type="SAM" id="SignalP"/>
    </source>
</evidence>
<proteinExistence type="predicted"/>
<feature type="domain" description="DUF4859" evidence="2">
    <location>
        <begin position="380"/>
        <end position="484"/>
    </location>
</feature>
<dbReference type="Proteomes" id="UP000283850">
    <property type="component" value="Unassembled WGS sequence"/>
</dbReference>
<protein>
    <submittedName>
        <fullName evidence="3">DUF4859 domain-containing protein</fullName>
    </submittedName>
</protein>